<feature type="compositionally biased region" description="Basic residues" evidence="5">
    <location>
        <begin position="132"/>
        <end position="142"/>
    </location>
</feature>
<dbReference type="InterPro" id="IPR036093">
    <property type="entry name" value="NAC_dom_sf"/>
</dbReference>
<dbReference type="PROSITE" id="PS51005">
    <property type="entry name" value="NAC"/>
    <property type="match status" value="1"/>
</dbReference>
<keyword evidence="4" id="KW-0539">Nucleus</keyword>
<keyword evidence="1" id="KW-0805">Transcription regulation</keyword>
<accession>A0AA38Z7K7</accession>
<evidence type="ECO:0000313" key="8">
    <source>
        <dbReference type="Proteomes" id="UP001168098"/>
    </source>
</evidence>
<name>A0AA38Z7K7_VITRO</name>
<keyword evidence="3" id="KW-0804">Transcription</keyword>
<dbReference type="PANTHER" id="PTHR31079:SF2">
    <property type="entry name" value="NAC DOMAIN CONTAINING PROTEIN 44-RELATED"/>
    <property type="match status" value="1"/>
</dbReference>
<keyword evidence="8" id="KW-1185">Reference proteome</keyword>
<feature type="region of interest" description="Disordered" evidence="5">
    <location>
        <begin position="132"/>
        <end position="152"/>
    </location>
</feature>
<proteinExistence type="predicted"/>
<evidence type="ECO:0000313" key="7">
    <source>
        <dbReference type="EMBL" id="KAJ9683354.1"/>
    </source>
</evidence>
<dbReference type="GO" id="GO:0000976">
    <property type="term" value="F:transcription cis-regulatory region binding"/>
    <property type="evidence" value="ECO:0007669"/>
    <property type="project" value="TreeGrafter"/>
</dbReference>
<dbReference type="PANTHER" id="PTHR31079">
    <property type="entry name" value="NAC DOMAIN-CONTAINING PROTEIN 73"/>
    <property type="match status" value="1"/>
</dbReference>
<reference evidence="7 8" key="1">
    <citation type="journal article" date="2023" name="BMC Biotechnol.">
        <title>Vitis rotundifolia cv Carlos genome sequencing.</title>
        <authorList>
            <person name="Huff M."/>
            <person name="Hulse-Kemp A."/>
            <person name="Scheffler B."/>
            <person name="Youngblood R."/>
            <person name="Simpson S."/>
            <person name="Babiker E."/>
            <person name="Staton M."/>
        </authorList>
    </citation>
    <scope>NUCLEOTIDE SEQUENCE [LARGE SCALE GENOMIC DNA]</scope>
    <source>
        <tissue evidence="7">Leaf</tissue>
    </source>
</reference>
<dbReference type="GO" id="GO:0005634">
    <property type="term" value="C:nucleus"/>
    <property type="evidence" value="ECO:0007669"/>
    <property type="project" value="TreeGrafter"/>
</dbReference>
<dbReference type="FunFam" id="2.170.150.80:FF:000009">
    <property type="entry name" value="NAC domain-containing protein 8"/>
    <property type="match status" value="1"/>
</dbReference>
<dbReference type="InterPro" id="IPR044799">
    <property type="entry name" value="SOG1-like"/>
</dbReference>
<dbReference type="EMBL" id="JARBHA010000014">
    <property type="protein sequence ID" value="KAJ9683354.1"/>
    <property type="molecule type" value="Genomic_DNA"/>
</dbReference>
<gene>
    <name evidence="7" type="ORF">PVL29_019085</name>
</gene>
<organism evidence="7 8">
    <name type="scientific">Vitis rotundifolia</name>
    <name type="common">Muscadine grape</name>
    <dbReference type="NCBI Taxonomy" id="103349"/>
    <lineage>
        <taxon>Eukaryota</taxon>
        <taxon>Viridiplantae</taxon>
        <taxon>Streptophyta</taxon>
        <taxon>Embryophyta</taxon>
        <taxon>Tracheophyta</taxon>
        <taxon>Spermatophyta</taxon>
        <taxon>Magnoliopsida</taxon>
        <taxon>eudicotyledons</taxon>
        <taxon>Gunneridae</taxon>
        <taxon>Pentapetalae</taxon>
        <taxon>rosids</taxon>
        <taxon>Vitales</taxon>
        <taxon>Vitaceae</taxon>
        <taxon>Viteae</taxon>
        <taxon>Vitis</taxon>
    </lineage>
</organism>
<dbReference type="Pfam" id="PF02365">
    <property type="entry name" value="NAM"/>
    <property type="match status" value="1"/>
</dbReference>
<comment type="caution">
    <text evidence="7">The sequence shown here is derived from an EMBL/GenBank/DDBJ whole genome shotgun (WGS) entry which is preliminary data.</text>
</comment>
<evidence type="ECO:0000256" key="3">
    <source>
        <dbReference type="ARBA" id="ARBA00023163"/>
    </source>
</evidence>
<dbReference type="GO" id="GO:0003700">
    <property type="term" value="F:DNA-binding transcription factor activity"/>
    <property type="evidence" value="ECO:0007669"/>
    <property type="project" value="InterPro"/>
</dbReference>
<dbReference type="SUPFAM" id="SSF101941">
    <property type="entry name" value="NAC domain"/>
    <property type="match status" value="1"/>
</dbReference>
<feature type="domain" description="NAC" evidence="6">
    <location>
        <begin position="55"/>
        <end position="216"/>
    </location>
</feature>
<dbReference type="Gene3D" id="2.170.150.80">
    <property type="entry name" value="NAC domain"/>
    <property type="match status" value="1"/>
</dbReference>
<keyword evidence="2" id="KW-0238">DNA-binding</keyword>
<evidence type="ECO:0000256" key="4">
    <source>
        <dbReference type="ARBA" id="ARBA00023242"/>
    </source>
</evidence>
<evidence type="ECO:0000256" key="5">
    <source>
        <dbReference type="SAM" id="MobiDB-lite"/>
    </source>
</evidence>
<protein>
    <recommendedName>
        <fullName evidence="6">NAC domain-containing protein</fullName>
    </recommendedName>
</protein>
<sequence>MARTWLVDSRGIARKVKNATQSFASQIKDCGANRECPNCQHRIDNSDVSHEWPGLPAGVKFDPSDVQILEHLAAKCGVGNAKPHVLIDEFIPTLEEDKGICYTHPENLPGAKKDGGSIHFFHRTTNAYATGQRKRRKIHSHHGSTEEHVRWHKTGKTKPVIENGVQKGCKKIMVLYKSSKKGSKPDKSNWVMHQYHLGTEEDEREGEYVVSKVFYQPQKQTENNDNSPVIEELDTVISQTSPRTPKTTTPNPPRSEKSVFCANAGDDSTPHGSAQKAEFVGEASHPNPSTDPIENNMEYPLWLAGESQAIEDADQNGLHDSLLCKEIFYPGAPHYDTGLNHGPVIGFSHNINGIPGDHNAPCGIADLENLELDTPPDFQLADLQFGSQDSIFGWLDRL</sequence>
<dbReference type="Proteomes" id="UP001168098">
    <property type="component" value="Unassembled WGS sequence"/>
</dbReference>
<evidence type="ECO:0000256" key="2">
    <source>
        <dbReference type="ARBA" id="ARBA00023125"/>
    </source>
</evidence>
<evidence type="ECO:0000256" key="1">
    <source>
        <dbReference type="ARBA" id="ARBA00023015"/>
    </source>
</evidence>
<evidence type="ECO:0000259" key="6">
    <source>
        <dbReference type="PROSITE" id="PS51005"/>
    </source>
</evidence>
<dbReference type="InterPro" id="IPR003441">
    <property type="entry name" value="NAC-dom"/>
</dbReference>
<dbReference type="AlphaFoldDB" id="A0AA38Z7K7"/>